<dbReference type="SUPFAM" id="SSF46689">
    <property type="entry name" value="Homeodomain-like"/>
    <property type="match status" value="1"/>
</dbReference>
<evidence type="ECO:0000259" key="5">
    <source>
        <dbReference type="PROSITE" id="PS50934"/>
    </source>
</evidence>
<dbReference type="InterPro" id="IPR050281">
    <property type="entry name" value="Flavin_monoamine_oxidase"/>
</dbReference>
<dbReference type="GO" id="GO:0005634">
    <property type="term" value="C:nucleus"/>
    <property type="evidence" value="ECO:0007669"/>
    <property type="project" value="UniProtKB-SubCell"/>
</dbReference>
<dbReference type="AlphaFoldDB" id="G0MYF8"/>
<comment type="similarity">
    <text evidence="2">Belongs to the flavin monoamine oxidase family.</text>
</comment>
<evidence type="ECO:0000256" key="1">
    <source>
        <dbReference type="ARBA" id="ARBA00004123"/>
    </source>
</evidence>
<evidence type="ECO:0000256" key="3">
    <source>
        <dbReference type="ARBA" id="ARBA00023002"/>
    </source>
</evidence>
<dbReference type="PANTHER" id="PTHR10742:SF386">
    <property type="entry name" value="LYSINE-SPECIFIC HISTONE DEMETHYLASE 1A"/>
    <property type="match status" value="1"/>
</dbReference>
<dbReference type="EMBL" id="GL379820">
    <property type="protein sequence ID" value="EGT47591.1"/>
    <property type="molecule type" value="Genomic_DNA"/>
</dbReference>
<dbReference type="STRING" id="135651.G0MYF8"/>
<dbReference type="OrthoDB" id="9982100at2759"/>
<dbReference type="eggNOG" id="KOG0029">
    <property type="taxonomic scope" value="Eukaryota"/>
</dbReference>
<dbReference type="Gene3D" id="1.10.10.10">
    <property type="entry name" value="Winged helix-like DNA-binding domain superfamily/Winged helix DNA-binding domain"/>
    <property type="match status" value="1"/>
</dbReference>
<proteinExistence type="inferred from homology"/>
<comment type="subcellular location">
    <subcellularLocation>
        <location evidence="1">Nucleus</location>
    </subcellularLocation>
</comment>
<dbReference type="GO" id="GO:0140682">
    <property type="term" value="F:FAD-dependent H3K4me/H3K4me3 demethylase activity"/>
    <property type="evidence" value="ECO:0007669"/>
    <property type="project" value="UniProtKB-ARBA"/>
</dbReference>
<evidence type="ECO:0000313" key="6">
    <source>
        <dbReference type="EMBL" id="EGT47591.1"/>
    </source>
</evidence>
<organism evidence="7">
    <name type="scientific">Caenorhabditis brenneri</name>
    <name type="common">Nematode worm</name>
    <dbReference type="NCBI Taxonomy" id="135651"/>
    <lineage>
        <taxon>Eukaryota</taxon>
        <taxon>Metazoa</taxon>
        <taxon>Ecdysozoa</taxon>
        <taxon>Nematoda</taxon>
        <taxon>Chromadorea</taxon>
        <taxon>Rhabditida</taxon>
        <taxon>Rhabditina</taxon>
        <taxon>Rhabditomorpha</taxon>
        <taxon>Rhabditoidea</taxon>
        <taxon>Rhabditidae</taxon>
        <taxon>Peloderinae</taxon>
        <taxon>Caenorhabditis</taxon>
    </lineage>
</organism>
<dbReference type="HOGENOM" id="CLU_004498_5_1_1"/>
<feature type="compositionally biased region" description="Polar residues" evidence="4">
    <location>
        <begin position="830"/>
        <end position="842"/>
    </location>
</feature>
<dbReference type="PANTHER" id="PTHR10742">
    <property type="entry name" value="FLAVIN MONOAMINE OXIDASE"/>
    <property type="match status" value="1"/>
</dbReference>
<dbReference type="Pfam" id="PF01593">
    <property type="entry name" value="Amino_oxidase"/>
    <property type="match status" value="1"/>
</dbReference>
<gene>
    <name evidence="6" type="ORF">CAEBREN_19774</name>
</gene>
<dbReference type="GO" id="GO:0003682">
    <property type="term" value="F:chromatin binding"/>
    <property type="evidence" value="ECO:0007669"/>
    <property type="project" value="TreeGrafter"/>
</dbReference>
<accession>G0MYF8</accession>
<dbReference type="InterPro" id="IPR002937">
    <property type="entry name" value="Amino_oxidase"/>
</dbReference>
<dbReference type="Proteomes" id="UP000008068">
    <property type="component" value="Unassembled WGS sequence"/>
</dbReference>
<sequence length="880" mass="101045">MYEEDDDEYGYGFDRLMLEEEDDKTKKLTQELGPFEDELSTDNIAQNSCLRREFASNTERKYFPEIEHSRKAEVEFLKVRNAALQVWSCSRNKECTVDRVKAVLHSELDLNPVLITKVVNYLSREGLINFGFFKRSTIHGDKIRKEKKTVLVIGAGAAGIAAATQLQRCGFNVHLVEARDRVGGRVCTVATHQNRRAETGCDTLRNMRTSPIFTLIHQLQLDTVSTEENQNVYKDGVQHEVKNRLIRVLYRNLRHAIASLKDEVDERSEEGYYPSRQRLYEDMFSMIERNTHLNYYKYVKKHEDLERRKHEHFTRLEQYRKLAVASEKQLETLPADDHLARRANKYDIKRAMESFQREWEGYEKCEEMIVEHLKSPKVKQYMSPNDLRDYNFLLGYEELRAGAVLEKLQFSKNTNEGEWEGPLVRVPTGLMDLFEKIADKTALRIKRNHRVLSIDYTDPSVIRVQCKCEDKIYEVRASYVISTIPNGVLKKTIVNDERAPVFIPPLPQKKVDAIRCMGLGLINKVIMEFKYPFWNPNEMLQFGMVNPTIQERSVFVCWQSVPLSNVITGYYVADEEFHNLGDEEICKRACAVLHQIYPRCPPTPQSGFVTRWHTDEFAYGSGTFMSLRTEPHHFEDMVEPLKDENGKNRIYFAGEHTSAERYGTLDGAWLSGIRAAGDLVNDALGMDLTEERVPIPVKEGEQKLLWPVKLAFPQQRPQRAFVRNSSSFPLLAQPSTAAARIASVRLANGRFASIRDSFSNNSSNQPSTSGPQPPRPSFSNSGINRPSTSRPSSSRPSTSNLVFNQPSSSRPSTSQPSSSRSSNPTPFNSYSNFQFIANQSSFYDRPYIPPSSSSRRRQPPPAEEEFEEHRVLVPDPKRLQ</sequence>
<protein>
    <recommendedName>
        <fullName evidence="5">SWIRM domain-containing protein</fullName>
    </recommendedName>
</protein>
<keyword evidence="3" id="KW-0560">Oxidoreductase</keyword>
<dbReference type="Gene3D" id="3.90.660.10">
    <property type="match status" value="1"/>
</dbReference>
<evidence type="ECO:0000313" key="7">
    <source>
        <dbReference type="Proteomes" id="UP000008068"/>
    </source>
</evidence>
<dbReference type="PROSITE" id="PS50934">
    <property type="entry name" value="SWIRM"/>
    <property type="match status" value="1"/>
</dbReference>
<dbReference type="Pfam" id="PF04433">
    <property type="entry name" value="SWIRM"/>
    <property type="match status" value="1"/>
</dbReference>
<evidence type="ECO:0000256" key="2">
    <source>
        <dbReference type="ARBA" id="ARBA00005995"/>
    </source>
</evidence>
<feature type="compositionally biased region" description="Basic and acidic residues" evidence="4">
    <location>
        <begin position="867"/>
        <end position="880"/>
    </location>
</feature>
<name>G0MYF8_CAEBE</name>
<feature type="compositionally biased region" description="Polar residues" evidence="4">
    <location>
        <begin position="756"/>
        <end position="770"/>
    </location>
</feature>
<dbReference type="OMA" id="NIMSENT"/>
<dbReference type="Gene3D" id="3.50.50.60">
    <property type="entry name" value="FAD/NAD(P)-binding domain"/>
    <property type="match status" value="2"/>
</dbReference>
<feature type="domain" description="SWIRM" evidence="5">
    <location>
        <begin position="41"/>
        <end position="139"/>
    </location>
</feature>
<keyword evidence="7" id="KW-1185">Reference proteome</keyword>
<dbReference type="InterPro" id="IPR007526">
    <property type="entry name" value="SWIRM"/>
</dbReference>
<evidence type="ECO:0000256" key="4">
    <source>
        <dbReference type="SAM" id="MobiDB-lite"/>
    </source>
</evidence>
<dbReference type="GO" id="GO:0050660">
    <property type="term" value="F:flavin adenine dinucleotide binding"/>
    <property type="evidence" value="ECO:0007669"/>
    <property type="project" value="TreeGrafter"/>
</dbReference>
<dbReference type="SUPFAM" id="SSF54373">
    <property type="entry name" value="FAD-linked reductases, C-terminal domain"/>
    <property type="match status" value="1"/>
</dbReference>
<feature type="compositionally biased region" description="Low complexity" evidence="4">
    <location>
        <begin position="785"/>
        <end position="829"/>
    </location>
</feature>
<dbReference type="InterPro" id="IPR009057">
    <property type="entry name" value="Homeodomain-like_sf"/>
</dbReference>
<dbReference type="InterPro" id="IPR036388">
    <property type="entry name" value="WH-like_DNA-bd_sf"/>
</dbReference>
<dbReference type="InterPro" id="IPR036188">
    <property type="entry name" value="FAD/NAD-bd_sf"/>
</dbReference>
<feature type="region of interest" description="Disordered" evidence="4">
    <location>
        <begin position="756"/>
        <end position="880"/>
    </location>
</feature>
<reference evidence="7" key="1">
    <citation type="submission" date="2011-07" db="EMBL/GenBank/DDBJ databases">
        <authorList>
            <consortium name="Caenorhabditis brenneri Sequencing and Analysis Consortium"/>
            <person name="Wilson R.K."/>
        </authorList>
    </citation>
    <scope>NUCLEOTIDE SEQUENCE [LARGE SCALE GENOMIC DNA]</scope>
    <source>
        <strain evidence="7">PB2801</strain>
    </source>
</reference>
<dbReference type="InParanoid" id="G0MYF8"/>
<dbReference type="SUPFAM" id="SSF51905">
    <property type="entry name" value="FAD/NAD(P)-binding domain"/>
    <property type="match status" value="1"/>
</dbReference>